<dbReference type="Proteomes" id="UP000006064">
    <property type="component" value="Chromosome"/>
</dbReference>
<dbReference type="HOGENOM" id="CLU_1465188_0_0_2"/>
<proteinExistence type="predicted"/>
<keyword evidence="2" id="KW-1185">Reference proteome</keyword>
<accession>I3ZT70</accession>
<dbReference type="GeneID" id="13038391"/>
<dbReference type="AlphaFoldDB" id="I3ZT70"/>
<sequence length="184" mass="20420">MKLSSVVALAVLLIVLVSAFHLHVQRERLDAFIEGQRNCERGWIHTVTFSTMVDIQFHSKNAIEALNSNSTAVFNLSTVELEGDFLSLLNHLIETADYLELDTFNDSVLVMVDTGPCLDFLNVSRTAFINGTANVSAVREGLSLIHDFATEWRENGDYPSEELLKANAELQRKCGALVPRVVSP</sequence>
<name>I3ZT70_THECF</name>
<gene>
    <name evidence="1" type="ORF">CL1_0699</name>
</gene>
<dbReference type="RefSeq" id="WP_014788540.1">
    <property type="nucleotide sequence ID" value="NC_018015.1"/>
</dbReference>
<dbReference type="KEGG" id="thm:CL1_0699"/>
<dbReference type="STRING" id="163003.CL1_0699"/>
<dbReference type="OrthoDB" id="89682at2157"/>
<evidence type="ECO:0000313" key="2">
    <source>
        <dbReference type="Proteomes" id="UP000006064"/>
    </source>
</evidence>
<protein>
    <submittedName>
        <fullName evidence="1">Uncharacterized protein</fullName>
    </submittedName>
</protein>
<reference evidence="1 2" key="1">
    <citation type="journal article" date="2012" name="J. Bacteriol.">
        <title>Complete Genome Sequence of the Hyperthermophilic Archaeon Thermococcus sp. Strain CL1, Isolated from a Paralvinella sp. Polychaete Worm Collected from a Hydrothermal Vent.</title>
        <authorList>
            <person name="Jung J.H."/>
            <person name="Holden J.F."/>
            <person name="Seo D.H."/>
            <person name="Park K.H."/>
            <person name="Shin H."/>
            <person name="Ryu S."/>
            <person name="Lee J.H."/>
            <person name="Park C.S."/>
        </authorList>
    </citation>
    <scope>NUCLEOTIDE SEQUENCE [LARGE SCALE GENOMIC DNA]</scope>
    <source>
        <strain evidence="2">DSM 27260 / KACC 17922 / CL1</strain>
    </source>
</reference>
<evidence type="ECO:0000313" key="1">
    <source>
        <dbReference type="EMBL" id="AFL94904.1"/>
    </source>
</evidence>
<dbReference type="EMBL" id="CP003651">
    <property type="protein sequence ID" value="AFL94904.1"/>
    <property type="molecule type" value="Genomic_DNA"/>
</dbReference>
<organism evidence="1 2">
    <name type="scientific">Thermococcus cleftensis (strain DSM 27260 / KACC 17922 / CL1)</name>
    <dbReference type="NCBI Taxonomy" id="163003"/>
    <lineage>
        <taxon>Archaea</taxon>
        <taxon>Methanobacteriati</taxon>
        <taxon>Methanobacteriota</taxon>
        <taxon>Thermococci</taxon>
        <taxon>Thermococcales</taxon>
        <taxon>Thermococcaceae</taxon>
        <taxon>Thermococcus</taxon>
    </lineage>
</organism>